<gene>
    <name evidence="1" type="ORF">ACFSAH_00795</name>
</gene>
<keyword evidence="2" id="KW-1185">Reference proteome</keyword>
<protein>
    <recommendedName>
        <fullName evidence="3">Acyl carrier protein phosphodiesterase</fullName>
    </recommendedName>
</protein>
<dbReference type="EMBL" id="JBHUDG010000001">
    <property type="protein sequence ID" value="MFD1628389.1"/>
    <property type="molecule type" value="Genomic_DNA"/>
</dbReference>
<dbReference type="Proteomes" id="UP001597118">
    <property type="component" value="Unassembled WGS sequence"/>
</dbReference>
<name>A0ABW4I8P1_9SPHI</name>
<organism evidence="1 2">
    <name type="scientific">Pseudopedobacter beijingensis</name>
    <dbReference type="NCBI Taxonomy" id="1207056"/>
    <lineage>
        <taxon>Bacteria</taxon>
        <taxon>Pseudomonadati</taxon>
        <taxon>Bacteroidota</taxon>
        <taxon>Sphingobacteriia</taxon>
        <taxon>Sphingobacteriales</taxon>
        <taxon>Sphingobacteriaceae</taxon>
        <taxon>Pseudopedobacter</taxon>
    </lineage>
</organism>
<evidence type="ECO:0008006" key="3">
    <source>
        <dbReference type="Google" id="ProtNLM"/>
    </source>
</evidence>
<proteinExistence type="predicted"/>
<reference evidence="2" key="1">
    <citation type="journal article" date="2019" name="Int. J. Syst. Evol. Microbiol.">
        <title>The Global Catalogue of Microorganisms (GCM) 10K type strain sequencing project: providing services to taxonomists for standard genome sequencing and annotation.</title>
        <authorList>
            <consortium name="The Broad Institute Genomics Platform"/>
            <consortium name="The Broad Institute Genome Sequencing Center for Infectious Disease"/>
            <person name="Wu L."/>
            <person name="Ma J."/>
        </authorList>
    </citation>
    <scope>NUCLEOTIDE SEQUENCE [LARGE SCALE GENOMIC DNA]</scope>
    <source>
        <strain evidence="2">CCUG 53762</strain>
    </source>
</reference>
<dbReference type="RefSeq" id="WP_379660776.1">
    <property type="nucleotide sequence ID" value="NZ_JBHUDG010000001.1"/>
</dbReference>
<comment type="caution">
    <text evidence="1">The sequence shown here is derived from an EMBL/GenBank/DDBJ whole genome shotgun (WGS) entry which is preliminary data.</text>
</comment>
<sequence>MNFISHYYFDKNNNDSYQILGSVLPDLIRNADKDWKIFPEKIPTSNLNSRELQSIQQGWKKHIEVDRIFHNADFFLYHQHQLKKEIAPVFHGTAIKPFFIGHVGLELCLDHLLLKHQLIDINLFYSQLNQIDKNILCNFLSLNKIDDHTKFLKYYNSFISEQYLKTYIKLGSISYSIKRICMRIWPDTISHTQEDELTFAIKNYISKLEENFMIIFDKIDSQLIDG</sequence>
<evidence type="ECO:0000313" key="2">
    <source>
        <dbReference type="Proteomes" id="UP001597118"/>
    </source>
</evidence>
<evidence type="ECO:0000313" key="1">
    <source>
        <dbReference type="EMBL" id="MFD1628389.1"/>
    </source>
</evidence>
<accession>A0ABW4I8P1</accession>